<dbReference type="PANTHER" id="PTHR48081">
    <property type="entry name" value="AB HYDROLASE SUPERFAMILY PROTEIN C4A8.06C"/>
    <property type="match status" value="1"/>
</dbReference>
<dbReference type="Gene3D" id="3.40.50.1820">
    <property type="entry name" value="alpha/beta hydrolase"/>
    <property type="match status" value="1"/>
</dbReference>
<accession>A0ABR3QLS4</accession>
<evidence type="ECO:0000259" key="2">
    <source>
        <dbReference type="Pfam" id="PF07859"/>
    </source>
</evidence>
<sequence length="322" mass="35616">MQQVTFTWKDDASAGAIPAHVYYSSPSDDDPSPIGKLPCSHTYLRYLITIAALVFHAGGFVLGDTDLIPRNQIAGLVARGFVVVTPEYRLCPQLSLYDGPIQDAKEVYKWCQQSLAKLMKSVNVHVDSSRIVAMGHSAGAQLALNTGLCPNPPRAIVDFYGCKLLDDPFWTRSTSIFAQIPEQPEEHTSKVFAGKHAISSVPLFVNGKPALDDPRCAWFIMQMKNGSSISSIVPDGDYRRVDAAMRLTHGFPPTYFFHGTSDIFVDLSLTVRTHETLRSLGVETQLDVGDQLGHVFDFNLLETDPLFVQHVIPALDFLQRHV</sequence>
<reference evidence="3 4" key="1">
    <citation type="submission" date="2024-02" db="EMBL/GenBank/DDBJ databases">
        <title>De novo assembly and annotation of 12 fungi associated with fruit tree decline syndrome in Ontario, Canada.</title>
        <authorList>
            <person name="Sulman M."/>
            <person name="Ellouze W."/>
            <person name="Ilyukhin E."/>
        </authorList>
    </citation>
    <scope>NUCLEOTIDE SEQUENCE [LARGE SCALE GENOMIC DNA]</scope>
    <source>
        <strain evidence="3 4">M97-236</strain>
    </source>
</reference>
<feature type="domain" description="Alpha/beta hydrolase fold-3" evidence="2">
    <location>
        <begin position="53"/>
        <end position="296"/>
    </location>
</feature>
<evidence type="ECO:0000256" key="1">
    <source>
        <dbReference type="ARBA" id="ARBA00022801"/>
    </source>
</evidence>
<dbReference type="Proteomes" id="UP001521222">
    <property type="component" value="Unassembled WGS sequence"/>
</dbReference>
<keyword evidence="4" id="KW-1185">Reference proteome</keyword>
<dbReference type="Pfam" id="PF07859">
    <property type="entry name" value="Abhydrolase_3"/>
    <property type="match status" value="1"/>
</dbReference>
<name>A0ABR3QLS4_9PLEO</name>
<dbReference type="InterPro" id="IPR013094">
    <property type="entry name" value="AB_hydrolase_3"/>
</dbReference>
<evidence type="ECO:0000313" key="4">
    <source>
        <dbReference type="Proteomes" id="UP001521222"/>
    </source>
</evidence>
<dbReference type="EMBL" id="JAKIXB020000042">
    <property type="protein sequence ID" value="KAL1593096.1"/>
    <property type="molecule type" value="Genomic_DNA"/>
</dbReference>
<organism evidence="3 4">
    <name type="scientific">Nothophoma quercina</name>
    <dbReference type="NCBI Taxonomy" id="749835"/>
    <lineage>
        <taxon>Eukaryota</taxon>
        <taxon>Fungi</taxon>
        <taxon>Dikarya</taxon>
        <taxon>Ascomycota</taxon>
        <taxon>Pezizomycotina</taxon>
        <taxon>Dothideomycetes</taxon>
        <taxon>Pleosporomycetidae</taxon>
        <taxon>Pleosporales</taxon>
        <taxon>Pleosporineae</taxon>
        <taxon>Didymellaceae</taxon>
        <taxon>Nothophoma</taxon>
    </lineage>
</organism>
<dbReference type="PANTHER" id="PTHR48081:SF3">
    <property type="entry name" value="ALPHA_BETA HYDROLASE FOLD-3 DOMAIN-CONTAINING PROTEIN"/>
    <property type="match status" value="1"/>
</dbReference>
<gene>
    <name evidence="3" type="ORF">SLS59_009421</name>
</gene>
<keyword evidence="1" id="KW-0378">Hydrolase</keyword>
<dbReference type="SUPFAM" id="SSF53474">
    <property type="entry name" value="alpha/beta-Hydrolases"/>
    <property type="match status" value="1"/>
</dbReference>
<proteinExistence type="predicted"/>
<protein>
    <recommendedName>
        <fullName evidence="2">Alpha/beta hydrolase fold-3 domain-containing protein</fullName>
    </recommendedName>
</protein>
<evidence type="ECO:0000313" key="3">
    <source>
        <dbReference type="EMBL" id="KAL1593096.1"/>
    </source>
</evidence>
<dbReference type="InterPro" id="IPR050300">
    <property type="entry name" value="GDXG_lipolytic_enzyme"/>
</dbReference>
<dbReference type="InterPro" id="IPR029058">
    <property type="entry name" value="AB_hydrolase_fold"/>
</dbReference>
<comment type="caution">
    <text evidence="3">The sequence shown here is derived from an EMBL/GenBank/DDBJ whole genome shotgun (WGS) entry which is preliminary data.</text>
</comment>